<accession>A0A507QYT5</accession>
<dbReference type="InterPro" id="IPR036661">
    <property type="entry name" value="Luciferase-like_sf"/>
</dbReference>
<dbReference type="InterPro" id="IPR051260">
    <property type="entry name" value="Diverse_substr_monoxygenases"/>
</dbReference>
<dbReference type="GO" id="GO:0016705">
    <property type="term" value="F:oxidoreductase activity, acting on paired donors, with incorporation or reduction of molecular oxygen"/>
    <property type="evidence" value="ECO:0007669"/>
    <property type="project" value="InterPro"/>
</dbReference>
<evidence type="ECO:0000259" key="3">
    <source>
        <dbReference type="Pfam" id="PF00296"/>
    </source>
</evidence>
<keyword evidence="5" id="KW-1185">Reference proteome</keyword>
<feature type="compositionally biased region" description="Basic and acidic residues" evidence="2">
    <location>
        <begin position="472"/>
        <end position="485"/>
    </location>
</feature>
<dbReference type="Pfam" id="PF00296">
    <property type="entry name" value="Bac_luciferase"/>
    <property type="match status" value="1"/>
</dbReference>
<organism evidence="4 5">
    <name type="scientific">Monascus purpureus</name>
    <name type="common">Red mold</name>
    <name type="synonym">Monascus anka</name>
    <dbReference type="NCBI Taxonomy" id="5098"/>
    <lineage>
        <taxon>Eukaryota</taxon>
        <taxon>Fungi</taxon>
        <taxon>Dikarya</taxon>
        <taxon>Ascomycota</taxon>
        <taxon>Pezizomycotina</taxon>
        <taxon>Eurotiomycetes</taxon>
        <taxon>Eurotiomycetidae</taxon>
        <taxon>Eurotiales</taxon>
        <taxon>Aspergillaceae</taxon>
        <taxon>Monascus</taxon>
    </lineage>
</organism>
<dbReference type="SUPFAM" id="SSF51679">
    <property type="entry name" value="Bacterial luciferase-like"/>
    <property type="match status" value="1"/>
</dbReference>
<feature type="domain" description="Luciferase-like" evidence="3">
    <location>
        <begin position="38"/>
        <end position="396"/>
    </location>
</feature>
<evidence type="ECO:0000256" key="1">
    <source>
        <dbReference type="ARBA" id="ARBA00033748"/>
    </source>
</evidence>
<feature type="compositionally biased region" description="Low complexity" evidence="2">
    <location>
        <begin position="488"/>
        <end position="497"/>
    </location>
</feature>
<dbReference type="OrthoDB" id="5561043at2759"/>
<evidence type="ECO:0000256" key="2">
    <source>
        <dbReference type="SAM" id="MobiDB-lite"/>
    </source>
</evidence>
<dbReference type="Gene3D" id="3.20.20.30">
    <property type="entry name" value="Luciferase-like domain"/>
    <property type="match status" value="1"/>
</dbReference>
<protein>
    <recommendedName>
        <fullName evidence="3">Luciferase-like domain-containing protein</fullName>
    </recommendedName>
</protein>
<dbReference type="EMBL" id="VIFY01000025">
    <property type="protein sequence ID" value="TQB74911.1"/>
    <property type="molecule type" value="Genomic_DNA"/>
</dbReference>
<dbReference type="STRING" id="5098.A0A507QYT5"/>
<evidence type="ECO:0000313" key="4">
    <source>
        <dbReference type="EMBL" id="TQB74911.1"/>
    </source>
</evidence>
<dbReference type="InterPro" id="IPR011251">
    <property type="entry name" value="Luciferase-like_dom"/>
</dbReference>
<dbReference type="Proteomes" id="UP000319663">
    <property type="component" value="Unassembled WGS sequence"/>
</dbReference>
<name>A0A507QYT5_MONPU</name>
<comment type="caution">
    <text evidence="4">The sequence shown here is derived from an EMBL/GenBank/DDBJ whole genome shotgun (WGS) entry which is preliminary data.</text>
</comment>
<proteinExistence type="inferred from homology"/>
<dbReference type="InterPro" id="IPR016215">
    <property type="entry name" value="NTA_MOA"/>
</dbReference>
<gene>
    <name evidence="4" type="ORF">MPDQ_003942</name>
</gene>
<comment type="similarity">
    <text evidence="1">Belongs to the NtaA/SnaA/DszA monooxygenase family.</text>
</comment>
<dbReference type="NCBIfam" id="TIGR03860">
    <property type="entry name" value="FMN_nitrolo"/>
    <property type="match status" value="1"/>
</dbReference>
<sequence>MADPAKKQLILNAFVMNTPGHLSPGRWRHPRNKTAEYKKLSFWTDLAQLLDQANFHAMFIADTLGPYDVYKGPANVVPALASGAQFPVNDPLYLVPAMAAVTKNLAFGVTASVTYEKPYALARRLSTVDHLSGGRLAWNIVTSYLDSAARNHGLNEQIPHDERYAIAHEYLDVLYKLWEGSFRDDAVVEDRGRGIYIASDAVRQINHKGKYFEVPGPHFCEPSPQRTPFLFQAGVSEAGNKFGGKHAEAIFVGGQTPEQLQTTVDNIRRIAEEEGRDPDHLKIIVGINVIVAATDEQAEAKRQEHLKYVDEEGALALFGGWTGVDLSSYADDEDFRFSESPRVQGIVRRWSSTVPGTDNLPWTKRRIVEFLSLGGLGPKAVGSPTTVADELERWVAISGVDGFNLSHVTNPGSFEDIIEFLIPELQRRGIFRSAVHKEGATAREAYIGSRRLPEDHPGSRYKWRAGEKIPKYLEEQEKEEGKAETPEDATAAAVATA</sequence>
<dbReference type="PIRSF" id="PIRSF000337">
    <property type="entry name" value="NTA_MOA"/>
    <property type="match status" value="1"/>
</dbReference>
<evidence type="ECO:0000313" key="5">
    <source>
        <dbReference type="Proteomes" id="UP000319663"/>
    </source>
</evidence>
<dbReference type="GO" id="GO:0004497">
    <property type="term" value="F:monooxygenase activity"/>
    <property type="evidence" value="ECO:0007669"/>
    <property type="project" value="InterPro"/>
</dbReference>
<dbReference type="PANTHER" id="PTHR30011:SF41">
    <property type="entry name" value="XENOBIOTIC COMPOUND MONOOXYGENASE, DSZA FAMILY (AFU_ORTHOLOGUE AFUA_3G15040)"/>
    <property type="match status" value="1"/>
</dbReference>
<dbReference type="AlphaFoldDB" id="A0A507QYT5"/>
<reference evidence="4 5" key="1">
    <citation type="submission" date="2019-06" db="EMBL/GenBank/DDBJ databases">
        <title>Wine fermentation using esterase from Monascus purpureus.</title>
        <authorList>
            <person name="Geng C."/>
            <person name="Zhang Y."/>
        </authorList>
    </citation>
    <scope>NUCLEOTIDE SEQUENCE [LARGE SCALE GENOMIC DNA]</scope>
    <source>
        <strain evidence="4">HQ1</strain>
    </source>
</reference>
<dbReference type="PANTHER" id="PTHR30011">
    <property type="entry name" value="ALKANESULFONATE MONOOXYGENASE-RELATED"/>
    <property type="match status" value="1"/>
</dbReference>
<feature type="region of interest" description="Disordered" evidence="2">
    <location>
        <begin position="472"/>
        <end position="497"/>
    </location>
</feature>